<dbReference type="InterPro" id="IPR046357">
    <property type="entry name" value="PPIase_dom_sf"/>
</dbReference>
<sequence>MPRRPPAFPVLKLGDEGVVDCCGDGSVLKLTKKAARARHVKSPVDGDECTTHKRGWLAENPCKEGEFEDSKEGGEPYQFLVGGGGAVKGLSDAVRRMRRGEVAYVWMAGHKGLGEEGNPPKIPKHAALCFELELLKFTDGKDVSPEMDGSVLTRRVTKGASRPRGFLSPHDKSTITFDFELWVTGTSDKPLDRPLANVGAVWYAHERERKPGYPKGLRVLLENVFQNDVVHAVMSKQAVEHYEGVDAIPEGGTLECLVKLRSWHEFIDCHERDPGMIRKEINKFAGASKWQIPAHADVVVVRGQVMVAGKSNTYAMTYGDMCDIRDPRVEHKTDDEKNDWVKAAPSTSWRLDEDDCGTPTGSYDDSEPYKPLCRGIDIAVRSMKMGERATVYIDRRYGYDDRDPHVEDCVPNCAKNVDLVATLEIHNLERLPEMWEIRNRAKLDHCDEFKKMGNRRYAAGDYARAIRRYDRAVETGSSDTYVTDDELKELRGKKVGVLLNRAAAHMKLKNYLLCRNDAREVLNRDPDSLKALFRMGHASMHLDNLDDARGALEKVLVLDPENRRARLDLELVDEKEQRARRKEKESFEGYLDPNE</sequence>
<evidence type="ECO:0000256" key="7">
    <source>
        <dbReference type="PROSITE-ProRule" id="PRU00277"/>
    </source>
</evidence>
<protein>
    <recommendedName>
        <fullName evidence="2 7">peptidylprolyl isomerase</fullName>
        <ecNumber evidence="2 7">5.2.1.8</ecNumber>
    </recommendedName>
</protein>
<dbReference type="SUPFAM" id="SSF54534">
    <property type="entry name" value="FKBP-like"/>
    <property type="match status" value="2"/>
</dbReference>
<dbReference type="PROSITE" id="PS50059">
    <property type="entry name" value="FKBP_PPIASE"/>
    <property type="match status" value="1"/>
</dbReference>
<evidence type="ECO:0000256" key="6">
    <source>
        <dbReference type="ARBA" id="ARBA00023235"/>
    </source>
</evidence>
<feature type="domain" description="PPIase FKBP-type" evidence="9">
    <location>
        <begin position="46"/>
        <end position="138"/>
    </location>
</feature>
<feature type="repeat" description="TPR" evidence="8">
    <location>
        <begin position="529"/>
        <end position="562"/>
    </location>
</feature>
<evidence type="ECO:0000259" key="9">
    <source>
        <dbReference type="PROSITE" id="PS50059"/>
    </source>
</evidence>
<keyword evidence="4 8" id="KW-0802">TPR repeat</keyword>
<keyword evidence="11" id="KW-1185">Reference proteome</keyword>
<proteinExistence type="predicted"/>
<evidence type="ECO:0000256" key="1">
    <source>
        <dbReference type="ARBA" id="ARBA00000971"/>
    </source>
</evidence>
<accession>A0ABR1GAF7</accession>
<keyword evidence="5 7" id="KW-0697">Rotamase</keyword>
<dbReference type="EC" id="5.2.1.8" evidence="2 7"/>
<dbReference type="InterPro" id="IPR050754">
    <property type="entry name" value="FKBP4/5/8-like"/>
</dbReference>
<dbReference type="PROSITE" id="PS50005">
    <property type="entry name" value="TPR"/>
    <property type="match status" value="1"/>
</dbReference>
<evidence type="ECO:0000256" key="2">
    <source>
        <dbReference type="ARBA" id="ARBA00013194"/>
    </source>
</evidence>
<evidence type="ECO:0000256" key="3">
    <source>
        <dbReference type="ARBA" id="ARBA00022737"/>
    </source>
</evidence>
<evidence type="ECO:0000256" key="4">
    <source>
        <dbReference type="ARBA" id="ARBA00022803"/>
    </source>
</evidence>
<reference evidence="10 11" key="1">
    <citation type="submission" date="2024-03" db="EMBL/GenBank/DDBJ databases">
        <title>Aureococcus anophagefferens CCMP1851 and Kratosvirus quantuckense: Draft genome of a second virus-susceptible host strain in the model system.</title>
        <authorList>
            <person name="Chase E."/>
            <person name="Truchon A.R."/>
            <person name="Schepens W."/>
            <person name="Wilhelm S.W."/>
        </authorList>
    </citation>
    <scope>NUCLEOTIDE SEQUENCE [LARGE SCALE GENOMIC DNA]</scope>
    <source>
        <strain evidence="10 11">CCMP1851</strain>
    </source>
</reference>
<comment type="caution">
    <text evidence="10">The sequence shown here is derived from an EMBL/GenBank/DDBJ whole genome shotgun (WGS) entry which is preliminary data.</text>
</comment>
<dbReference type="InterPro" id="IPR019734">
    <property type="entry name" value="TPR_rpt"/>
</dbReference>
<dbReference type="PANTHER" id="PTHR46512:SF9">
    <property type="entry name" value="PEPTIDYLPROLYL ISOMERASE"/>
    <property type="match status" value="1"/>
</dbReference>
<dbReference type="SUPFAM" id="SSF48452">
    <property type="entry name" value="TPR-like"/>
    <property type="match status" value="1"/>
</dbReference>
<dbReference type="SMART" id="SM00028">
    <property type="entry name" value="TPR"/>
    <property type="match status" value="3"/>
</dbReference>
<dbReference type="EMBL" id="JBBJCI010000038">
    <property type="protein sequence ID" value="KAK7250163.1"/>
    <property type="molecule type" value="Genomic_DNA"/>
</dbReference>
<name>A0ABR1GAF7_AURAN</name>
<gene>
    <name evidence="10" type="ORF">SO694_00006544</name>
</gene>
<dbReference type="InterPro" id="IPR011990">
    <property type="entry name" value="TPR-like_helical_dom_sf"/>
</dbReference>
<evidence type="ECO:0000313" key="11">
    <source>
        <dbReference type="Proteomes" id="UP001363151"/>
    </source>
</evidence>
<comment type="catalytic activity">
    <reaction evidence="1 7">
        <text>[protein]-peptidylproline (omega=180) = [protein]-peptidylproline (omega=0)</text>
        <dbReference type="Rhea" id="RHEA:16237"/>
        <dbReference type="Rhea" id="RHEA-COMP:10747"/>
        <dbReference type="Rhea" id="RHEA-COMP:10748"/>
        <dbReference type="ChEBI" id="CHEBI:83833"/>
        <dbReference type="ChEBI" id="CHEBI:83834"/>
        <dbReference type="EC" id="5.2.1.8"/>
    </reaction>
</comment>
<dbReference type="PANTHER" id="PTHR46512">
    <property type="entry name" value="PEPTIDYLPROLYL ISOMERASE"/>
    <property type="match status" value="1"/>
</dbReference>
<dbReference type="Gene3D" id="1.25.40.10">
    <property type="entry name" value="Tetratricopeptide repeat domain"/>
    <property type="match status" value="1"/>
</dbReference>
<dbReference type="Proteomes" id="UP001363151">
    <property type="component" value="Unassembled WGS sequence"/>
</dbReference>
<dbReference type="InterPro" id="IPR001179">
    <property type="entry name" value="PPIase_FKBP_dom"/>
</dbReference>
<keyword evidence="3" id="KW-0677">Repeat</keyword>
<evidence type="ECO:0000256" key="5">
    <source>
        <dbReference type="ARBA" id="ARBA00023110"/>
    </source>
</evidence>
<dbReference type="Pfam" id="PF00254">
    <property type="entry name" value="FKBP_C"/>
    <property type="match status" value="1"/>
</dbReference>
<keyword evidence="6 7" id="KW-0413">Isomerase</keyword>
<evidence type="ECO:0000256" key="8">
    <source>
        <dbReference type="PROSITE-ProRule" id="PRU00339"/>
    </source>
</evidence>
<evidence type="ECO:0000313" key="10">
    <source>
        <dbReference type="EMBL" id="KAK7250163.1"/>
    </source>
</evidence>
<dbReference type="Gene3D" id="3.10.50.40">
    <property type="match status" value="2"/>
</dbReference>
<organism evidence="10 11">
    <name type="scientific">Aureococcus anophagefferens</name>
    <name type="common">Harmful bloom alga</name>
    <dbReference type="NCBI Taxonomy" id="44056"/>
    <lineage>
        <taxon>Eukaryota</taxon>
        <taxon>Sar</taxon>
        <taxon>Stramenopiles</taxon>
        <taxon>Ochrophyta</taxon>
        <taxon>Pelagophyceae</taxon>
        <taxon>Pelagomonadales</taxon>
        <taxon>Pelagomonadaceae</taxon>
        <taxon>Aureococcus</taxon>
    </lineage>
</organism>